<dbReference type="RefSeq" id="WP_229815134.1">
    <property type="nucleotide sequence ID" value="NZ_BMZP01000004.1"/>
</dbReference>
<dbReference type="InterPro" id="IPR043128">
    <property type="entry name" value="Rev_trsase/Diguanyl_cyclase"/>
</dbReference>
<evidence type="ECO:0000256" key="1">
    <source>
        <dbReference type="SAM" id="Phobius"/>
    </source>
</evidence>
<dbReference type="CDD" id="cd01948">
    <property type="entry name" value="EAL"/>
    <property type="match status" value="1"/>
</dbReference>
<dbReference type="SUPFAM" id="SSF141868">
    <property type="entry name" value="EAL domain-like"/>
    <property type="match status" value="1"/>
</dbReference>
<accession>A0ABV7V647</accession>
<dbReference type="InterPro" id="IPR000160">
    <property type="entry name" value="GGDEF_dom"/>
</dbReference>
<dbReference type="CDD" id="cd01949">
    <property type="entry name" value="GGDEF"/>
    <property type="match status" value="1"/>
</dbReference>
<proteinExistence type="predicted"/>
<feature type="transmembrane region" description="Helical" evidence="1">
    <location>
        <begin position="56"/>
        <end position="74"/>
    </location>
</feature>
<keyword evidence="1" id="KW-0812">Transmembrane</keyword>
<dbReference type="Pfam" id="PF00563">
    <property type="entry name" value="EAL"/>
    <property type="match status" value="1"/>
</dbReference>
<sequence length="670" mass="71804">MADLGAGDSAPERRPARPRTNSLAKLVGAAIGGANWRGFRSDTMVAAYAHSLSRRLPLLSLLTTLGVGLVVMRFLGTVSWLALLPGLAMMVFASERGWHWLPARVASRPLAQRRDDLIRLPASVGLSALLSVSWALYLYAMGNDAQRSLVCVLLSVVAVAGVLGLAHAPAAALRLALTSTLPACVVYLALDGARLWPMVLVLAVANLTVLVMTFGFHADFVRLELSRQQLARRERLAARLAETNFEQASRDALTGALNRRAILARLGLHMAQDRGGEGQAQPWLALLDLDGFKHINDTYGHAAGDDVLRAVAMRIGAIAGVMAHGRLGGDEFAILFHGGLDGPGVAAAAHELAQSVRVPVVHNGISLRLHASTGIHRVRGPNVSACLERADAALYKAKKRGDGAIVLFGPEDEVALQHRSAMTRRFNACALDDRLCLLYQPFYDVDSRAVVGFEAFARWSPDGQAWLAPGEFLPLATATGRTGELTRAVVARTLAECDAWRRGLTVAINLSPRDVTREGAVESLDRLVRDAGADPAQFLLEMTEAALLADPRRARAQLEAYRAAGFRLALDDFGAGWSSLSQLRDLPLDMVKIDRGLASALASDPGARAIVGTIVSFAWQLGIECMIEGVEDEAQVATARALGIRLMQGYHFARPERVDVALAAMGRAVA</sequence>
<evidence type="ECO:0000313" key="5">
    <source>
        <dbReference type="Proteomes" id="UP001595683"/>
    </source>
</evidence>
<evidence type="ECO:0000259" key="2">
    <source>
        <dbReference type="PROSITE" id="PS50883"/>
    </source>
</evidence>
<evidence type="ECO:0000259" key="3">
    <source>
        <dbReference type="PROSITE" id="PS50887"/>
    </source>
</evidence>
<dbReference type="SMART" id="SM00052">
    <property type="entry name" value="EAL"/>
    <property type="match status" value="1"/>
</dbReference>
<dbReference type="NCBIfam" id="TIGR00254">
    <property type="entry name" value="GGDEF"/>
    <property type="match status" value="1"/>
</dbReference>
<dbReference type="PANTHER" id="PTHR33121">
    <property type="entry name" value="CYCLIC DI-GMP PHOSPHODIESTERASE PDEF"/>
    <property type="match status" value="1"/>
</dbReference>
<feature type="domain" description="GGDEF" evidence="3">
    <location>
        <begin position="280"/>
        <end position="410"/>
    </location>
</feature>
<feature type="transmembrane region" description="Helical" evidence="1">
    <location>
        <begin position="145"/>
        <end position="165"/>
    </location>
</feature>
<reference evidence="5" key="1">
    <citation type="journal article" date="2019" name="Int. J. Syst. Evol. Microbiol.">
        <title>The Global Catalogue of Microorganisms (GCM) 10K type strain sequencing project: providing services to taxonomists for standard genome sequencing and annotation.</title>
        <authorList>
            <consortium name="The Broad Institute Genomics Platform"/>
            <consortium name="The Broad Institute Genome Sequencing Center for Infectious Disease"/>
            <person name="Wu L."/>
            <person name="Ma J."/>
        </authorList>
    </citation>
    <scope>NUCLEOTIDE SEQUENCE [LARGE SCALE GENOMIC DNA]</scope>
    <source>
        <strain evidence="5">KCTC 42224</strain>
    </source>
</reference>
<keyword evidence="5" id="KW-1185">Reference proteome</keyword>
<dbReference type="PROSITE" id="PS50887">
    <property type="entry name" value="GGDEF"/>
    <property type="match status" value="1"/>
</dbReference>
<dbReference type="Gene3D" id="3.30.70.270">
    <property type="match status" value="1"/>
</dbReference>
<dbReference type="PANTHER" id="PTHR33121:SF70">
    <property type="entry name" value="SIGNALING PROTEIN YKOW"/>
    <property type="match status" value="1"/>
</dbReference>
<dbReference type="Proteomes" id="UP001595683">
    <property type="component" value="Unassembled WGS sequence"/>
</dbReference>
<feature type="transmembrane region" description="Helical" evidence="1">
    <location>
        <begin position="172"/>
        <end position="190"/>
    </location>
</feature>
<dbReference type="SMART" id="SM00267">
    <property type="entry name" value="GGDEF"/>
    <property type="match status" value="1"/>
</dbReference>
<dbReference type="InterPro" id="IPR050706">
    <property type="entry name" value="Cyclic-di-GMP_PDE-like"/>
</dbReference>
<gene>
    <name evidence="4" type="ORF">ACFOOT_14285</name>
</gene>
<dbReference type="InterPro" id="IPR029787">
    <property type="entry name" value="Nucleotide_cyclase"/>
</dbReference>
<dbReference type="EMBL" id="JBHRYE010000022">
    <property type="protein sequence ID" value="MFC3672587.1"/>
    <property type="molecule type" value="Genomic_DNA"/>
</dbReference>
<organism evidence="4 5">
    <name type="scientific">Novosphingobium pokkalii</name>
    <dbReference type="NCBI Taxonomy" id="1770194"/>
    <lineage>
        <taxon>Bacteria</taxon>
        <taxon>Pseudomonadati</taxon>
        <taxon>Pseudomonadota</taxon>
        <taxon>Alphaproteobacteria</taxon>
        <taxon>Sphingomonadales</taxon>
        <taxon>Sphingomonadaceae</taxon>
        <taxon>Novosphingobium</taxon>
    </lineage>
</organism>
<keyword evidence="1" id="KW-1133">Transmembrane helix</keyword>
<comment type="caution">
    <text evidence="4">The sequence shown here is derived from an EMBL/GenBank/DDBJ whole genome shotgun (WGS) entry which is preliminary data.</text>
</comment>
<dbReference type="SUPFAM" id="SSF55073">
    <property type="entry name" value="Nucleotide cyclase"/>
    <property type="match status" value="1"/>
</dbReference>
<feature type="transmembrane region" description="Helical" evidence="1">
    <location>
        <begin position="196"/>
        <end position="218"/>
    </location>
</feature>
<dbReference type="Pfam" id="PF00990">
    <property type="entry name" value="GGDEF"/>
    <property type="match status" value="1"/>
</dbReference>
<dbReference type="InterPro" id="IPR001633">
    <property type="entry name" value="EAL_dom"/>
</dbReference>
<protein>
    <submittedName>
        <fullName evidence="4">Bifunctional diguanylate cyclase/phosphodiesterase</fullName>
    </submittedName>
</protein>
<feature type="transmembrane region" description="Helical" evidence="1">
    <location>
        <begin position="118"/>
        <end position="139"/>
    </location>
</feature>
<dbReference type="Gene3D" id="3.20.20.450">
    <property type="entry name" value="EAL domain"/>
    <property type="match status" value="1"/>
</dbReference>
<evidence type="ECO:0000313" key="4">
    <source>
        <dbReference type="EMBL" id="MFC3672587.1"/>
    </source>
</evidence>
<feature type="domain" description="EAL" evidence="2">
    <location>
        <begin position="419"/>
        <end position="669"/>
    </location>
</feature>
<keyword evidence="1" id="KW-0472">Membrane</keyword>
<name>A0ABV7V647_9SPHN</name>
<dbReference type="InterPro" id="IPR035919">
    <property type="entry name" value="EAL_sf"/>
</dbReference>
<dbReference type="PROSITE" id="PS50883">
    <property type="entry name" value="EAL"/>
    <property type="match status" value="1"/>
</dbReference>